<accession>N6ZS31</accession>
<reference evidence="2 3" key="1">
    <citation type="submission" date="2012-09" db="EMBL/GenBank/DDBJ databases">
        <title>Draft Genome Sequences of 6 Strains from Genus Thauera.</title>
        <authorList>
            <person name="Liu B."/>
            <person name="Shapleigh J.P."/>
            <person name="Frostegard A.H."/>
        </authorList>
    </citation>
    <scope>NUCLEOTIDE SEQUENCE [LARGE SCALE GENOMIC DNA]</scope>
    <source>
        <strain evidence="2 3">B4P</strain>
    </source>
</reference>
<gene>
    <name evidence="2" type="ORF">C667_10295</name>
</gene>
<protein>
    <submittedName>
        <fullName evidence="2">Glyoxalase/bleomycin resistance protein/dioxygenase</fullName>
    </submittedName>
</protein>
<evidence type="ECO:0000259" key="1">
    <source>
        <dbReference type="PROSITE" id="PS51819"/>
    </source>
</evidence>
<comment type="caution">
    <text evidence="2">The sequence shown here is derived from an EMBL/GenBank/DDBJ whole genome shotgun (WGS) entry which is preliminary data.</text>
</comment>
<keyword evidence="3" id="KW-1185">Reference proteome</keyword>
<dbReference type="InterPro" id="IPR037523">
    <property type="entry name" value="VOC_core"/>
</dbReference>
<dbReference type="AlphaFoldDB" id="N6ZS31"/>
<organism evidence="2 3">
    <name type="scientific">Thauera phenylacetica B4P</name>
    <dbReference type="NCBI Taxonomy" id="1234382"/>
    <lineage>
        <taxon>Bacteria</taxon>
        <taxon>Pseudomonadati</taxon>
        <taxon>Pseudomonadota</taxon>
        <taxon>Betaproteobacteria</taxon>
        <taxon>Rhodocyclales</taxon>
        <taxon>Zoogloeaceae</taxon>
        <taxon>Thauera</taxon>
    </lineage>
</organism>
<proteinExistence type="predicted"/>
<evidence type="ECO:0000313" key="2">
    <source>
        <dbReference type="EMBL" id="ENO97143.1"/>
    </source>
</evidence>
<evidence type="ECO:0000313" key="3">
    <source>
        <dbReference type="Proteomes" id="UP000013047"/>
    </source>
</evidence>
<feature type="domain" description="VOC" evidence="1">
    <location>
        <begin position="8"/>
        <end position="121"/>
    </location>
</feature>
<dbReference type="EMBL" id="AMXF01000062">
    <property type="protein sequence ID" value="ENO97143.1"/>
    <property type="molecule type" value="Genomic_DNA"/>
</dbReference>
<dbReference type="SUPFAM" id="SSF54593">
    <property type="entry name" value="Glyoxalase/Bleomycin resistance protein/Dihydroxybiphenyl dioxygenase"/>
    <property type="match status" value="1"/>
</dbReference>
<sequence>MDTLGWQELKVVALAVDDLARAESFYRSRLGLERRLQADGDVGFALGGLTILLKPLSAPGGGAEKSPYPRLTIAVADAPRLARDLAARGVTISDAVQLYDDGYWVGAFLDSEGNKLWFCSEAG</sequence>
<keyword evidence="2" id="KW-0223">Dioxygenase</keyword>
<dbReference type="Pfam" id="PF00903">
    <property type="entry name" value="Glyoxalase"/>
    <property type="match status" value="1"/>
</dbReference>
<dbReference type="Gene3D" id="3.10.180.10">
    <property type="entry name" value="2,3-Dihydroxybiphenyl 1,2-Dioxygenase, domain 1"/>
    <property type="match status" value="1"/>
</dbReference>
<dbReference type="PROSITE" id="PS51819">
    <property type="entry name" value="VOC"/>
    <property type="match status" value="1"/>
</dbReference>
<dbReference type="OrthoDB" id="9181499at2"/>
<keyword evidence="2" id="KW-0560">Oxidoreductase</keyword>
<name>N6ZS31_9RHOO</name>
<dbReference type="GO" id="GO:0051213">
    <property type="term" value="F:dioxygenase activity"/>
    <property type="evidence" value="ECO:0007669"/>
    <property type="project" value="UniProtKB-KW"/>
</dbReference>
<dbReference type="RefSeq" id="WP_004362152.1">
    <property type="nucleotide sequence ID" value="NZ_AMXF01000062.1"/>
</dbReference>
<dbReference type="InterPro" id="IPR004360">
    <property type="entry name" value="Glyas_Fos-R_dOase_dom"/>
</dbReference>
<dbReference type="Proteomes" id="UP000013047">
    <property type="component" value="Unassembled WGS sequence"/>
</dbReference>
<dbReference type="InterPro" id="IPR029068">
    <property type="entry name" value="Glyas_Bleomycin-R_OHBP_Dase"/>
</dbReference>